<accession>A0ABY4YRD2</accession>
<evidence type="ECO:0000313" key="2">
    <source>
        <dbReference type="EMBL" id="USQ79333.1"/>
    </source>
</evidence>
<feature type="transmembrane region" description="Helical" evidence="1">
    <location>
        <begin position="6"/>
        <end position="29"/>
    </location>
</feature>
<keyword evidence="3" id="KW-1185">Reference proteome</keyword>
<protein>
    <recommendedName>
        <fullName evidence="4">DUF2550 domain-containing protein</fullName>
    </recommendedName>
</protein>
<reference evidence="2" key="1">
    <citation type="submission" date="2022-06" db="EMBL/GenBank/DDBJ databases">
        <title>Ornithinimicrobium HY1793.</title>
        <authorList>
            <person name="Huang Y."/>
        </authorList>
    </citation>
    <scope>NUCLEOTIDE SEQUENCE</scope>
    <source>
        <strain evidence="2">HY1793</strain>
    </source>
</reference>
<evidence type="ECO:0000313" key="3">
    <source>
        <dbReference type="Proteomes" id="UP001056455"/>
    </source>
</evidence>
<name>A0ABY4YRD2_9MICO</name>
<evidence type="ECO:0008006" key="4">
    <source>
        <dbReference type="Google" id="ProtNLM"/>
    </source>
</evidence>
<dbReference type="EMBL" id="CP099489">
    <property type="protein sequence ID" value="USQ79333.1"/>
    <property type="molecule type" value="Genomic_DNA"/>
</dbReference>
<evidence type="ECO:0000256" key="1">
    <source>
        <dbReference type="SAM" id="Phobius"/>
    </source>
</evidence>
<gene>
    <name evidence="2" type="ORF">NF556_17235</name>
</gene>
<proteinExistence type="predicted"/>
<keyword evidence="1" id="KW-1133">Transmembrane helix</keyword>
<dbReference type="Proteomes" id="UP001056455">
    <property type="component" value="Chromosome"/>
</dbReference>
<keyword evidence="1" id="KW-0812">Transmembrane</keyword>
<sequence length="154" mass="16833">MSDTAVIWLAFGIMAVVGLFIAGIAFFIFRYHQKPSPEPTSTAGPGGPVTQIPTKQISVVRSSLKWLALGRYAMRGTLTITPDGFEYTRPLRGPKRHPYANVSFVEEPDPSHGTILTIHLTNGWGIVALTGTPQSRHLAVVELSRWVRVAPAKI</sequence>
<dbReference type="RefSeq" id="WP_252592331.1">
    <property type="nucleotide sequence ID" value="NZ_CP099489.1"/>
</dbReference>
<organism evidence="2 3">
    <name type="scientific">Ornithinimicrobium faecis</name>
    <dbReference type="NCBI Taxonomy" id="2934158"/>
    <lineage>
        <taxon>Bacteria</taxon>
        <taxon>Bacillati</taxon>
        <taxon>Actinomycetota</taxon>
        <taxon>Actinomycetes</taxon>
        <taxon>Micrococcales</taxon>
        <taxon>Ornithinimicrobiaceae</taxon>
        <taxon>Ornithinimicrobium</taxon>
    </lineage>
</organism>
<keyword evidence="1" id="KW-0472">Membrane</keyword>